<dbReference type="RefSeq" id="XP_002764447.1">
    <property type="nucleotide sequence ID" value="XM_002764401.1"/>
</dbReference>
<reference evidence="1 2" key="1">
    <citation type="submission" date="2008-07" db="EMBL/GenBank/DDBJ databases">
        <authorList>
            <person name="El-Sayed N."/>
            <person name="Caler E."/>
            <person name="Inman J."/>
            <person name="Amedeo P."/>
            <person name="Hass B."/>
            <person name="Wortman J."/>
        </authorList>
    </citation>
    <scope>NUCLEOTIDE SEQUENCE [LARGE SCALE GENOMIC DNA]</scope>
    <source>
        <strain evidence="2">ATCC 50983 / TXsc</strain>
    </source>
</reference>
<sequence length="123" mass="13379">MKNIRAAAQMVTRASGDIDYTGRNPVDTLQRVLDALRAKILALQYLLGLDLGMYKPTLMAMTTLWLNATTNCQLDPAPLQLLALCLVAPRAISDQIANDVNNKSSPSEIADAFSKFIEGAVAW</sequence>
<accession>C5M1H8</accession>
<dbReference type="Proteomes" id="UP000007800">
    <property type="component" value="Unassembled WGS sequence"/>
</dbReference>
<dbReference type="InParanoid" id="C5M1H8"/>
<proteinExistence type="predicted"/>
<dbReference type="EMBL" id="GG687426">
    <property type="protein sequence ID" value="EEQ97164.1"/>
    <property type="molecule type" value="Genomic_DNA"/>
</dbReference>
<dbReference type="GeneID" id="9054216"/>
<evidence type="ECO:0000313" key="2">
    <source>
        <dbReference type="Proteomes" id="UP000007800"/>
    </source>
</evidence>
<keyword evidence="2" id="KW-1185">Reference proteome</keyword>
<gene>
    <name evidence="1" type="ORF">Pmar_PMAR022113</name>
</gene>
<name>C5M1H8_PERM5</name>
<dbReference type="AlphaFoldDB" id="C5M1H8"/>
<evidence type="ECO:0000313" key="1">
    <source>
        <dbReference type="EMBL" id="EEQ97164.1"/>
    </source>
</evidence>
<organism evidence="2">
    <name type="scientific">Perkinsus marinus (strain ATCC 50983 / TXsc)</name>
    <dbReference type="NCBI Taxonomy" id="423536"/>
    <lineage>
        <taxon>Eukaryota</taxon>
        <taxon>Sar</taxon>
        <taxon>Alveolata</taxon>
        <taxon>Perkinsozoa</taxon>
        <taxon>Perkinsea</taxon>
        <taxon>Perkinsida</taxon>
        <taxon>Perkinsidae</taxon>
        <taxon>Perkinsus</taxon>
    </lineage>
</organism>
<protein>
    <submittedName>
        <fullName evidence="1">Uncharacterized protein</fullName>
    </submittedName>
</protein>